<dbReference type="EMBL" id="JAUEPO010000002">
    <property type="protein sequence ID" value="KAK3334095.1"/>
    <property type="molecule type" value="Genomic_DNA"/>
</dbReference>
<dbReference type="InterPro" id="IPR010730">
    <property type="entry name" value="HET"/>
</dbReference>
<name>A0AAE0IZX4_9PEZI</name>
<accession>A0AAE0IZX4</accession>
<feature type="domain" description="Heterokaryon incompatibility" evidence="1">
    <location>
        <begin position="22"/>
        <end position="114"/>
    </location>
</feature>
<sequence>MRLINTKTYELKEFMGSNIPRYAVLSHTWEEEEVTFQHFTQLPHDEVTKMKGYSKIQHTCRLARKSGINWAWVDTCCIDKTSSAELSEAINSMFMWYADSAVCYAYLSDLEPDEKKDDKAPIAKYAHCRWFTRGWTLQELIAPKRMGFYNKKWAFQGEKTTLSEELAEITKINQRVLGNGGLLSTIPVAQRMSWAANRQTTRVEDLAYCLLGIFGVQIPLLYGEGSKAFIRLQEEIVKESNDLSLFAWRNPSTSQKYCGILAASPQDFEYCANIELRGDPMYNNECVITSKGLRFTPVPGFGLRMPAGAGNAYYTLNLQCHNQGSDEDLGIYLQQHGRDVYTRVRPDSLSQTLRPNYWATKDRTFYVTKSVSPVMSVTLGSSHRHAIDISQAMKALKDIWFMPDEDQFDPAGHWDTARYLFLTQGMANFTCRAAFTYLGDAVLPVKLVVTCTCVMQERKPAVHIGMEYAPSSNTTPKPRLDRAIQKWASYQTFSKWLGADVQKEVLNGQLVYRLTIDTACAENFYNFLKSQQI</sequence>
<evidence type="ECO:0000313" key="4">
    <source>
        <dbReference type="Proteomes" id="UP001286456"/>
    </source>
</evidence>
<proteinExistence type="predicted"/>
<keyword evidence="4" id="KW-1185">Reference proteome</keyword>
<dbReference type="Pfam" id="PF26640">
    <property type="entry name" value="DUF8212"/>
    <property type="match status" value="1"/>
</dbReference>
<feature type="domain" description="DUF8212" evidence="2">
    <location>
        <begin position="227"/>
        <end position="255"/>
    </location>
</feature>
<evidence type="ECO:0000259" key="2">
    <source>
        <dbReference type="Pfam" id="PF26640"/>
    </source>
</evidence>
<evidence type="ECO:0000313" key="3">
    <source>
        <dbReference type="EMBL" id="KAK3334095.1"/>
    </source>
</evidence>
<gene>
    <name evidence="3" type="ORF">B0T19DRAFT_459681</name>
</gene>
<dbReference type="AlphaFoldDB" id="A0AAE0IZX4"/>
<reference evidence="3" key="1">
    <citation type="journal article" date="2023" name="Mol. Phylogenet. Evol.">
        <title>Genome-scale phylogeny and comparative genomics of the fungal order Sordariales.</title>
        <authorList>
            <person name="Hensen N."/>
            <person name="Bonometti L."/>
            <person name="Westerberg I."/>
            <person name="Brannstrom I.O."/>
            <person name="Guillou S."/>
            <person name="Cros-Aarteil S."/>
            <person name="Calhoun S."/>
            <person name="Haridas S."/>
            <person name="Kuo A."/>
            <person name="Mondo S."/>
            <person name="Pangilinan J."/>
            <person name="Riley R."/>
            <person name="LaButti K."/>
            <person name="Andreopoulos B."/>
            <person name="Lipzen A."/>
            <person name="Chen C."/>
            <person name="Yan M."/>
            <person name="Daum C."/>
            <person name="Ng V."/>
            <person name="Clum A."/>
            <person name="Steindorff A."/>
            <person name="Ohm R.A."/>
            <person name="Martin F."/>
            <person name="Silar P."/>
            <person name="Natvig D.O."/>
            <person name="Lalanne C."/>
            <person name="Gautier V."/>
            <person name="Ament-Velasquez S.L."/>
            <person name="Kruys A."/>
            <person name="Hutchinson M.I."/>
            <person name="Powell A.J."/>
            <person name="Barry K."/>
            <person name="Miller A.N."/>
            <person name="Grigoriev I.V."/>
            <person name="Debuchy R."/>
            <person name="Gladieux P."/>
            <person name="Hiltunen Thoren M."/>
            <person name="Johannesson H."/>
        </authorList>
    </citation>
    <scope>NUCLEOTIDE SEQUENCE</scope>
    <source>
        <strain evidence="3">SMH4131-1</strain>
    </source>
</reference>
<dbReference type="Proteomes" id="UP001286456">
    <property type="component" value="Unassembled WGS sequence"/>
</dbReference>
<evidence type="ECO:0000259" key="1">
    <source>
        <dbReference type="Pfam" id="PF06985"/>
    </source>
</evidence>
<dbReference type="PANTHER" id="PTHR10622">
    <property type="entry name" value="HET DOMAIN-CONTAINING PROTEIN"/>
    <property type="match status" value="1"/>
</dbReference>
<protein>
    <submittedName>
        <fullName evidence="3">HET-domain-containing protein</fullName>
    </submittedName>
</protein>
<dbReference type="InterPro" id="IPR058525">
    <property type="entry name" value="DUF8212"/>
</dbReference>
<dbReference type="Pfam" id="PF06985">
    <property type="entry name" value="HET"/>
    <property type="match status" value="1"/>
</dbReference>
<reference evidence="3" key="2">
    <citation type="submission" date="2023-06" db="EMBL/GenBank/DDBJ databases">
        <authorList>
            <consortium name="Lawrence Berkeley National Laboratory"/>
            <person name="Haridas S."/>
            <person name="Hensen N."/>
            <person name="Bonometti L."/>
            <person name="Westerberg I."/>
            <person name="Brannstrom I.O."/>
            <person name="Guillou S."/>
            <person name="Cros-Aarteil S."/>
            <person name="Calhoun S."/>
            <person name="Kuo A."/>
            <person name="Mondo S."/>
            <person name="Pangilinan J."/>
            <person name="Riley R."/>
            <person name="Labutti K."/>
            <person name="Andreopoulos B."/>
            <person name="Lipzen A."/>
            <person name="Chen C."/>
            <person name="Yanf M."/>
            <person name="Daum C."/>
            <person name="Ng V."/>
            <person name="Clum A."/>
            <person name="Steindorff A."/>
            <person name="Ohm R."/>
            <person name="Martin F."/>
            <person name="Silar P."/>
            <person name="Natvig D."/>
            <person name="Lalanne C."/>
            <person name="Gautier V."/>
            <person name="Ament-Velasquez S.L."/>
            <person name="Kruys A."/>
            <person name="Hutchinson M.I."/>
            <person name="Powell A.J."/>
            <person name="Barry K."/>
            <person name="Miller A.N."/>
            <person name="Grigoriev I.V."/>
            <person name="Debuchy R."/>
            <person name="Gladieux P."/>
            <person name="Thoren M.H."/>
            <person name="Johannesson H."/>
        </authorList>
    </citation>
    <scope>NUCLEOTIDE SEQUENCE</scope>
    <source>
        <strain evidence="3">SMH4131-1</strain>
    </source>
</reference>
<dbReference type="PANTHER" id="PTHR10622:SF12">
    <property type="entry name" value="HET DOMAIN-CONTAINING PROTEIN"/>
    <property type="match status" value="1"/>
</dbReference>
<organism evidence="3 4">
    <name type="scientific">Cercophora scortea</name>
    <dbReference type="NCBI Taxonomy" id="314031"/>
    <lineage>
        <taxon>Eukaryota</taxon>
        <taxon>Fungi</taxon>
        <taxon>Dikarya</taxon>
        <taxon>Ascomycota</taxon>
        <taxon>Pezizomycotina</taxon>
        <taxon>Sordariomycetes</taxon>
        <taxon>Sordariomycetidae</taxon>
        <taxon>Sordariales</taxon>
        <taxon>Lasiosphaeriaceae</taxon>
        <taxon>Cercophora</taxon>
    </lineage>
</organism>
<comment type="caution">
    <text evidence="3">The sequence shown here is derived from an EMBL/GenBank/DDBJ whole genome shotgun (WGS) entry which is preliminary data.</text>
</comment>